<dbReference type="GO" id="GO:0016094">
    <property type="term" value="P:polyprenol biosynthetic process"/>
    <property type="evidence" value="ECO:0007669"/>
    <property type="project" value="TreeGrafter"/>
</dbReference>
<keyword evidence="1" id="KW-0808">Transferase</keyword>
<gene>
    <name evidence="2" type="ORF">B1B_13166</name>
</gene>
<dbReference type="SUPFAM" id="SSF64005">
    <property type="entry name" value="Undecaprenyl diphosphate synthase"/>
    <property type="match status" value="1"/>
</dbReference>
<comment type="caution">
    <text evidence="2">The sequence shown here is derived from an EMBL/GenBank/DDBJ whole genome shotgun (WGS) entry which is preliminary data.</text>
</comment>
<dbReference type="InterPro" id="IPR018520">
    <property type="entry name" value="UPP_synth-like_CS"/>
</dbReference>
<sequence>MARNARFADRLRAWAWWPIYRIYERRLARQVATGPMPQHVGIILDGNRRHGRTAGLHEPEAIYRLGAEKLDDILAWSADLGISMVTLWVFSPDNLGRPEAEIDGILGAVEAKIRALVADPHIRHRGVRVAAIGRREILPPALLEAIDAAQVATSGNDRMTVILAVGYGGREEITDAVRALIANRAARGDSIAEILSEISPAAIHRHLYLPELPDPDLIIRTSGEVRLSGFLLWQSAHSELHFCDANWPAFRRIDYLRAIRSFQRRDRRYGR</sequence>
<dbReference type="PROSITE" id="PS01066">
    <property type="entry name" value="UPP_SYNTHASE"/>
    <property type="match status" value="1"/>
</dbReference>
<dbReference type="PANTHER" id="PTHR10291:SF43">
    <property type="entry name" value="DEHYDRODOLICHYL DIPHOSPHATE SYNTHASE COMPLEX SUBUNIT DHDDS"/>
    <property type="match status" value="1"/>
</dbReference>
<dbReference type="Pfam" id="PF01255">
    <property type="entry name" value="Prenyltransf"/>
    <property type="match status" value="1"/>
</dbReference>
<reference evidence="2" key="1">
    <citation type="submission" date="2013-08" db="EMBL/GenBank/DDBJ databases">
        <authorList>
            <person name="Mendez C."/>
            <person name="Richter M."/>
            <person name="Ferrer M."/>
            <person name="Sanchez J."/>
        </authorList>
    </citation>
    <scope>NUCLEOTIDE SEQUENCE</scope>
</reference>
<accession>T1AT65</accession>
<dbReference type="AlphaFoldDB" id="T1AT65"/>
<organism evidence="2">
    <name type="scientific">mine drainage metagenome</name>
    <dbReference type="NCBI Taxonomy" id="410659"/>
    <lineage>
        <taxon>unclassified sequences</taxon>
        <taxon>metagenomes</taxon>
        <taxon>ecological metagenomes</taxon>
    </lineage>
</organism>
<dbReference type="Gene3D" id="3.40.1180.10">
    <property type="entry name" value="Decaprenyl diphosphate synthase-like"/>
    <property type="match status" value="1"/>
</dbReference>
<dbReference type="PANTHER" id="PTHR10291">
    <property type="entry name" value="DEHYDRODOLICHYL DIPHOSPHATE SYNTHASE FAMILY MEMBER"/>
    <property type="match status" value="1"/>
</dbReference>
<proteinExistence type="inferred from homology"/>
<dbReference type="InterPro" id="IPR036424">
    <property type="entry name" value="UPP_synth-like_sf"/>
</dbReference>
<dbReference type="GO" id="GO:0045547">
    <property type="term" value="F:ditrans,polycis-polyprenyl diphosphate synthase [(2E,6E)-farnesyl diphosphate specific] activity"/>
    <property type="evidence" value="ECO:0007669"/>
    <property type="project" value="TreeGrafter"/>
</dbReference>
<dbReference type="CDD" id="cd00475">
    <property type="entry name" value="Cis_IPPS"/>
    <property type="match status" value="1"/>
</dbReference>
<dbReference type="EMBL" id="AUZY01008663">
    <property type="protein sequence ID" value="EQD45195.1"/>
    <property type="molecule type" value="Genomic_DNA"/>
</dbReference>
<dbReference type="HAMAP" id="MF_01139">
    <property type="entry name" value="ISPT"/>
    <property type="match status" value="1"/>
</dbReference>
<evidence type="ECO:0000256" key="1">
    <source>
        <dbReference type="ARBA" id="ARBA00022679"/>
    </source>
</evidence>
<dbReference type="InterPro" id="IPR001441">
    <property type="entry name" value="UPP_synth-like"/>
</dbReference>
<reference evidence="2" key="2">
    <citation type="journal article" date="2014" name="ISME J.">
        <title>Microbial stratification in low pH oxic and suboxic macroscopic growths along an acid mine drainage.</title>
        <authorList>
            <person name="Mendez-Garcia C."/>
            <person name="Mesa V."/>
            <person name="Sprenger R.R."/>
            <person name="Richter M."/>
            <person name="Diez M.S."/>
            <person name="Solano J."/>
            <person name="Bargiela R."/>
            <person name="Golyshina O.V."/>
            <person name="Manteca A."/>
            <person name="Ramos J.L."/>
            <person name="Gallego J.R."/>
            <person name="Llorente I."/>
            <person name="Martins Dos Santos V.A."/>
            <person name="Jensen O.N."/>
            <person name="Pelaez A.I."/>
            <person name="Sanchez J."/>
            <person name="Ferrer M."/>
        </authorList>
    </citation>
    <scope>NUCLEOTIDE SEQUENCE</scope>
</reference>
<dbReference type="NCBIfam" id="TIGR00055">
    <property type="entry name" value="uppS"/>
    <property type="match status" value="1"/>
</dbReference>
<evidence type="ECO:0000313" key="2">
    <source>
        <dbReference type="EMBL" id="EQD45195.1"/>
    </source>
</evidence>
<protein>
    <submittedName>
        <fullName evidence="2">Undecaprenyl diphosphate synthase</fullName>
    </submittedName>
</protein>
<name>T1AT65_9ZZZZ</name>